<dbReference type="PANTHER" id="PTHR13060:SF0">
    <property type="entry name" value="PROTEIN ECDYSONELESS HOMOLOG"/>
    <property type="match status" value="1"/>
</dbReference>
<organism evidence="2">
    <name type="scientific">Cacopsylla melanoneura</name>
    <dbReference type="NCBI Taxonomy" id="428564"/>
    <lineage>
        <taxon>Eukaryota</taxon>
        <taxon>Metazoa</taxon>
        <taxon>Ecdysozoa</taxon>
        <taxon>Arthropoda</taxon>
        <taxon>Hexapoda</taxon>
        <taxon>Insecta</taxon>
        <taxon>Pterygota</taxon>
        <taxon>Neoptera</taxon>
        <taxon>Paraneoptera</taxon>
        <taxon>Hemiptera</taxon>
        <taxon>Sternorrhyncha</taxon>
        <taxon>Psylloidea</taxon>
        <taxon>Psyllidae</taxon>
        <taxon>Psyllinae</taxon>
        <taxon>Cacopsylla</taxon>
    </lineage>
</organism>
<name>A0A8D9AJ19_9HEMI</name>
<evidence type="ECO:0000313" key="2">
    <source>
        <dbReference type="EMBL" id="CAG6766149.1"/>
    </source>
</evidence>
<feature type="region of interest" description="Disordered" evidence="1">
    <location>
        <begin position="445"/>
        <end position="472"/>
    </location>
</feature>
<dbReference type="PANTHER" id="PTHR13060">
    <property type="entry name" value="SGT1 PROTEIN HSGT1 SUPPRESSOR OF GCR2"/>
    <property type="match status" value="1"/>
</dbReference>
<dbReference type="Pfam" id="PF07093">
    <property type="entry name" value="SGT1"/>
    <property type="match status" value="1"/>
</dbReference>
<evidence type="ECO:0000256" key="1">
    <source>
        <dbReference type="SAM" id="MobiDB-lite"/>
    </source>
</evidence>
<dbReference type="EMBL" id="HBUF01232073">
    <property type="protein sequence ID" value="CAG6673781.1"/>
    <property type="molecule type" value="Transcribed_RNA"/>
</dbReference>
<accession>A0A8D9AJ19</accession>
<dbReference type="EMBL" id="HBUF01401027">
    <property type="protein sequence ID" value="CAG6736886.1"/>
    <property type="molecule type" value="Transcribed_RNA"/>
</dbReference>
<reference evidence="2" key="1">
    <citation type="submission" date="2021-05" db="EMBL/GenBank/DDBJ databases">
        <authorList>
            <person name="Alioto T."/>
            <person name="Alioto T."/>
            <person name="Gomez Garrido J."/>
        </authorList>
    </citation>
    <scope>NUCLEOTIDE SEQUENCE</scope>
</reference>
<dbReference type="AlphaFoldDB" id="A0A8D9AJ19"/>
<proteinExistence type="predicted"/>
<dbReference type="EMBL" id="HBUF01060679">
    <property type="protein sequence ID" value="CAG6625709.1"/>
    <property type="molecule type" value="Transcribed_RNA"/>
</dbReference>
<dbReference type="EMBL" id="HBUF01060680">
    <property type="protein sequence ID" value="CAG6625710.1"/>
    <property type="molecule type" value="Transcribed_RNA"/>
</dbReference>
<sequence>MTAPENHLEILIFPDESEDSSTSLNTCLNRINSVVEKYSKDYIWHMDKLTFEPKNVNCHSDTFTFRKDSLPPYLYTSLCFGENVEDEWFTLYILFQLTEEIPGIVIRVWDSDGEFLLIEAADHLDSWCNPESCSEKVFLYKGNVHIVENKREKNQEKEYRETNNINEMLSFIRTNEEKTKASSQVQNDIHKRMQGYPEKIQDQIHHAHAFVPISVAKVLKAQPHLISHATRAFCLRDALDMKAVKNFPHFGSEPKVMQRVKFTKCLYAMLMSSQYVHPSSPSQSNPNYKTHSIGIKLMCGFEILLAQVQDREGKCQKQWTQYLSSLHKKGYFKDLLEGSKEYKELESMAREFYLKNQADTIGERTVGNDIMDLIQNSSLELGLEEKLEPSDDDAWMSISSNDLDLLLQERFGLPGDLCIDPSRNDAVASAINKFLHHSSGVEGAEFPHGYEEDQSSGIATHSEENKSGRTSKTVTFQQDRDSIMDVSDNENDVDFQLDEFSAAITKMLDALEQKAGADDETGSESELSGEDSDDYMKVMEQELSGTTMAESFVKKDDDDTVDIDMNALQNVIASYEAQIGTPGPASNVLNPMGINMRALLEKKNAKQSPGKSGNS</sequence>
<dbReference type="GO" id="GO:0005634">
    <property type="term" value="C:nucleus"/>
    <property type="evidence" value="ECO:0007669"/>
    <property type="project" value="TreeGrafter"/>
</dbReference>
<protein>
    <submittedName>
        <fullName evidence="2">Protein ecdysoneless homolog</fullName>
    </submittedName>
</protein>
<dbReference type="InterPro" id="IPR010770">
    <property type="entry name" value="Ecd"/>
</dbReference>
<dbReference type="EMBL" id="HBUF01570133">
    <property type="protein sequence ID" value="CAG6766149.1"/>
    <property type="molecule type" value="Transcribed_RNA"/>
</dbReference>